<dbReference type="EMBL" id="AEJM01000041">
    <property type="protein sequence ID" value="EGY32724.1"/>
    <property type="molecule type" value="Genomic_DNA"/>
</dbReference>
<comment type="caution">
    <text evidence="1">The sequence shown here is derived from an EMBL/GenBank/DDBJ whole genome shotgun (WGS) entry which is preliminary data.</text>
</comment>
<sequence>MEDKINTTQYRQGNEKVTGILKDIIVVTRFMIGTVSLSILKM</sequence>
<dbReference type="AlphaFoldDB" id="G4AAW2"/>
<dbReference type="PATRIC" id="fig|907488.3.peg.1950"/>
<name>G4AAW2_AGGAC</name>
<organism evidence="1 2">
    <name type="scientific">Aggregatibacter actinomycetemcomitans serotype e str. SC1083</name>
    <dbReference type="NCBI Taxonomy" id="907488"/>
    <lineage>
        <taxon>Bacteria</taxon>
        <taxon>Pseudomonadati</taxon>
        <taxon>Pseudomonadota</taxon>
        <taxon>Gammaproteobacteria</taxon>
        <taxon>Pasteurellales</taxon>
        <taxon>Pasteurellaceae</taxon>
        <taxon>Aggregatibacter</taxon>
    </lineage>
</organism>
<evidence type="ECO:0000313" key="2">
    <source>
        <dbReference type="Proteomes" id="UP000005508"/>
    </source>
</evidence>
<dbReference type="Proteomes" id="UP000005508">
    <property type="component" value="Unassembled WGS sequence"/>
</dbReference>
<reference evidence="1 2" key="1">
    <citation type="submission" date="2010-10" db="EMBL/GenBank/DDBJ databases">
        <authorList>
            <person name="Chen C."/>
            <person name="Kittichotirat W."/>
            <person name="Asikainen S."/>
            <person name="Bumgarner R."/>
        </authorList>
    </citation>
    <scope>NUCLEOTIDE SEQUENCE [LARGE SCALE GENOMIC DNA]</scope>
    <source>
        <strain evidence="1 2">SC1083</strain>
    </source>
</reference>
<proteinExistence type="predicted"/>
<accession>G4AAW2</accession>
<gene>
    <name evidence="1" type="ORF">SC1083_1992</name>
</gene>
<evidence type="ECO:0000313" key="1">
    <source>
        <dbReference type="EMBL" id="EGY32724.1"/>
    </source>
</evidence>
<protein>
    <submittedName>
        <fullName evidence="1">Uncharacterized protein</fullName>
    </submittedName>
</protein>